<proteinExistence type="predicted"/>
<evidence type="ECO:0000313" key="2">
    <source>
        <dbReference type="Proteomes" id="UP000283374"/>
    </source>
</evidence>
<comment type="caution">
    <text evidence="1">The sequence shown here is derived from an EMBL/GenBank/DDBJ whole genome shotgun (WGS) entry which is preliminary data.</text>
</comment>
<accession>A0A413RJY7</accession>
<gene>
    <name evidence="1" type="ORF">D1825_12705</name>
</gene>
<organism evidence="1 2">
    <name type="scientific">Cellulomonas rhizosphaerae</name>
    <dbReference type="NCBI Taxonomy" id="2293719"/>
    <lineage>
        <taxon>Bacteria</taxon>
        <taxon>Bacillati</taxon>
        <taxon>Actinomycetota</taxon>
        <taxon>Actinomycetes</taxon>
        <taxon>Micrococcales</taxon>
        <taxon>Cellulomonadaceae</taxon>
        <taxon>Cellulomonas</taxon>
    </lineage>
</organism>
<dbReference type="AlphaFoldDB" id="A0A413RJY7"/>
<evidence type="ECO:0000313" key="1">
    <source>
        <dbReference type="EMBL" id="RHA39004.1"/>
    </source>
</evidence>
<sequence length="78" mass="8328">MEAGAKELGISRSTLLEAHVAVALVSDDCSQSRAVEADEDLVLTVGHIGGLDPSLRLYGGLEQEDAVSREHEDRVQVL</sequence>
<protein>
    <submittedName>
        <fullName evidence="1">Uncharacterized protein</fullName>
    </submittedName>
</protein>
<keyword evidence="2" id="KW-1185">Reference proteome</keyword>
<name>A0A413RJY7_9CELL</name>
<dbReference type="EMBL" id="QWKP01000208">
    <property type="protein sequence ID" value="RHA39004.1"/>
    <property type="molecule type" value="Genomic_DNA"/>
</dbReference>
<reference evidence="1 2" key="1">
    <citation type="submission" date="2018-08" db="EMBL/GenBank/DDBJ databases">
        <title>Cellulomonas rhizosphaerae sp. nov., a novel actinomycete isolated from soil.</title>
        <authorList>
            <person name="Tian Y."/>
        </authorList>
    </citation>
    <scope>NUCLEOTIDE SEQUENCE [LARGE SCALE GENOMIC DNA]</scope>
    <source>
        <strain evidence="1 2">NEAU-TCZ24</strain>
    </source>
</reference>
<dbReference type="Proteomes" id="UP000283374">
    <property type="component" value="Unassembled WGS sequence"/>
</dbReference>